<evidence type="ECO:0000313" key="7">
    <source>
        <dbReference type="EMBL" id="MCG2617211.1"/>
    </source>
</evidence>
<accession>A0ABS9KXY4</accession>
<dbReference type="Gene3D" id="3.40.33.10">
    <property type="entry name" value="CAP"/>
    <property type="match status" value="1"/>
</dbReference>
<dbReference type="SUPFAM" id="SSF55797">
    <property type="entry name" value="PR-1-like"/>
    <property type="match status" value="1"/>
</dbReference>
<proteinExistence type="predicted"/>
<feature type="transmembrane region" description="Helical" evidence="5">
    <location>
        <begin position="102"/>
        <end position="124"/>
    </location>
</feature>
<name>A0ABS9KXY4_9BACT</name>
<evidence type="ECO:0000256" key="2">
    <source>
        <dbReference type="ARBA" id="ARBA00022692"/>
    </source>
</evidence>
<feature type="transmembrane region" description="Helical" evidence="5">
    <location>
        <begin position="62"/>
        <end position="82"/>
    </location>
</feature>
<evidence type="ECO:0000256" key="1">
    <source>
        <dbReference type="ARBA" id="ARBA00004141"/>
    </source>
</evidence>
<protein>
    <submittedName>
        <fullName evidence="7">CvpA family protein</fullName>
    </submittedName>
</protein>
<dbReference type="PANTHER" id="PTHR31157:SF1">
    <property type="entry name" value="SCP DOMAIN-CONTAINING PROTEIN"/>
    <property type="match status" value="1"/>
</dbReference>
<organism evidence="7 8">
    <name type="scientific">Terrimonas ginsenosidimutans</name>
    <dbReference type="NCBI Taxonomy" id="2908004"/>
    <lineage>
        <taxon>Bacteria</taxon>
        <taxon>Pseudomonadati</taxon>
        <taxon>Bacteroidota</taxon>
        <taxon>Chitinophagia</taxon>
        <taxon>Chitinophagales</taxon>
        <taxon>Chitinophagaceae</taxon>
        <taxon>Terrimonas</taxon>
    </lineage>
</organism>
<evidence type="ECO:0000259" key="6">
    <source>
        <dbReference type="Pfam" id="PF00188"/>
    </source>
</evidence>
<dbReference type="InterPro" id="IPR014044">
    <property type="entry name" value="CAP_dom"/>
</dbReference>
<dbReference type="EMBL" id="JAKLTR010000018">
    <property type="protein sequence ID" value="MCG2617211.1"/>
    <property type="molecule type" value="Genomic_DNA"/>
</dbReference>
<evidence type="ECO:0000313" key="8">
    <source>
        <dbReference type="Proteomes" id="UP001165367"/>
    </source>
</evidence>
<sequence length="318" mass="35295">MNWVDISLAIVFLIALWAGWYRGFIVGSFDLLGWAGSFVIGYLFYPHAAQLYGKWFPNLGPWLLPISFLSILVITRLIFGLISARIIRAIPDTMQRSGANRLLGLIPGAITGWISTVILSALLLSLPLKDSITQGSRDSKLASQLAMQSEWANKKLAPVFDEAVRHTMNSLTVHPSSNEQINLHFTYDKPQVRPFLEAKMLELVNEERAKEGLSQLKADPEMTRVARAHSKDMFARGYFAHVNPDGANPFDRMRAANVKFKAAGENLALAQTLEIAHVNLMNSPGHRANIMNPAFGRLGVGVLDGGFYGLMISQEFRD</sequence>
<feature type="domain" description="SCP" evidence="6">
    <location>
        <begin position="201"/>
        <end position="306"/>
    </location>
</feature>
<keyword evidence="8" id="KW-1185">Reference proteome</keyword>
<dbReference type="InterPro" id="IPR003825">
    <property type="entry name" value="Colicin-V_CvpA"/>
</dbReference>
<feature type="transmembrane region" description="Helical" evidence="5">
    <location>
        <begin position="31"/>
        <end position="50"/>
    </location>
</feature>
<dbReference type="Proteomes" id="UP001165367">
    <property type="component" value="Unassembled WGS sequence"/>
</dbReference>
<dbReference type="InterPro" id="IPR035940">
    <property type="entry name" value="CAP_sf"/>
</dbReference>
<dbReference type="PANTHER" id="PTHR31157">
    <property type="entry name" value="SCP DOMAIN-CONTAINING PROTEIN"/>
    <property type="match status" value="1"/>
</dbReference>
<reference evidence="7" key="1">
    <citation type="submission" date="2022-01" db="EMBL/GenBank/DDBJ databases">
        <authorList>
            <person name="Jo J.-H."/>
            <person name="Im W.-T."/>
        </authorList>
    </citation>
    <scope>NUCLEOTIDE SEQUENCE</scope>
    <source>
        <strain evidence="7">NA20</strain>
    </source>
</reference>
<evidence type="ECO:0000256" key="3">
    <source>
        <dbReference type="ARBA" id="ARBA00022989"/>
    </source>
</evidence>
<evidence type="ECO:0000256" key="4">
    <source>
        <dbReference type="ARBA" id="ARBA00023136"/>
    </source>
</evidence>
<dbReference type="CDD" id="cd05379">
    <property type="entry name" value="CAP_bacterial"/>
    <property type="match status" value="1"/>
</dbReference>
<keyword evidence="4 5" id="KW-0472">Membrane</keyword>
<feature type="transmembrane region" description="Helical" evidence="5">
    <location>
        <begin position="6"/>
        <end position="24"/>
    </location>
</feature>
<keyword evidence="2 5" id="KW-0812">Transmembrane</keyword>
<keyword evidence="3 5" id="KW-1133">Transmembrane helix</keyword>
<dbReference type="RefSeq" id="WP_237875749.1">
    <property type="nucleotide sequence ID" value="NZ_JAKLTR010000018.1"/>
</dbReference>
<dbReference type="Pfam" id="PF02674">
    <property type="entry name" value="Colicin_V"/>
    <property type="match status" value="1"/>
</dbReference>
<evidence type="ECO:0000256" key="5">
    <source>
        <dbReference type="SAM" id="Phobius"/>
    </source>
</evidence>
<dbReference type="Pfam" id="PF00188">
    <property type="entry name" value="CAP"/>
    <property type="match status" value="1"/>
</dbReference>
<comment type="caution">
    <text evidence="7">The sequence shown here is derived from an EMBL/GenBank/DDBJ whole genome shotgun (WGS) entry which is preliminary data.</text>
</comment>
<comment type="subcellular location">
    <subcellularLocation>
        <location evidence="1">Membrane</location>
        <topology evidence="1">Multi-pass membrane protein</topology>
    </subcellularLocation>
</comment>
<gene>
    <name evidence="7" type="ORF">LZZ85_23145</name>
</gene>